<name>A0ABW6B4F2_9SPHI</name>
<comment type="caution">
    <text evidence="1">The sequence shown here is derived from an EMBL/GenBank/DDBJ whole genome shotgun (WGS) entry which is preliminary data.</text>
</comment>
<organism evidence="1 2">
    <name type="scientific">Olivibacter jilunii</name>
    <dbReference type="NCBI Taxonomy" id="985016"/>
    <lineage>
        <taxon>Bacteria</taxon>
        <taxon>Pseudomonadati</taxon>
        <taxon>Bacteroidota</taxon>
        <taxon>Sphingobacteriia</taxon>
        <taxon>Sphingobacteriales</taxon>
        <taxon>Sphingobacteriaceae</taxon>
        <taxon>Olivibacter</taxon>
    </lineage>
</organism>
<evidence type="ECO:0000313" key="2">
    <source>
        <dbReference type="Proteomes" id="UP001597560"/>
    </source>
</evidence>
<reference evidence="2" key="1">
    <citation type="journal article" date="2019" name="Int. J. Syst. Evol. Microbiol.">
        <title>The Global Catalogue of Microorganisms (GCM) 10K type strain sequencing project: providing services to taxonomists for standard genome sequencing and annotation.</title>
        <authorList>
            <consortium name="The Broad Institute Genomics Platform"/>
            <consortium name="The Broad Institute Genome Sequencing Center for Infectious Disease"/>
            <person name="Wu L."/>
            <person name="Ma J."/>
        </authorList>
    </citation>
    <scope>NUCLEOTIDE SEQUENCE [LARGE SCALE GENOMIC DNA]</scope>
    <source>
        <strain evidence="2">KCTC 23098</strain>
    </source>
</reference>
<accession>A0ABW6B4F2</accession>
<dbReference type="RefSeq" id="WP_377612609.1">
    <property type="nucleotide sequence ID" value="NZ_JBHUPA010000016.1"/>
</dbReference>
<dbReference type="EMBL" id="JBHUPA010000016">
    <property type="protein sequence ID" value="MFD2964388.1"/>
    <property type="molecule type" value="Genomic_DNA"/>
</dbReference>
<evidence type="ECO:0000313" key="1">
    <source>
        <dbReference type="EMBL" id="MFD2964388.1"/>
    </source>
</evidence>
<keyword evidence="2" id="KW-1185">Reference proteome</keyword>
<gene>
    <name evidence="1" type="ORF">ACFS6J_21485</name>
</gene>
<protein>
    <submittedName>
        <fullName evidence="1">Uncharacterized protein</fullName>
    </submittedName>
</protein>
<sequence>MEPYSRSLEDKLNTLAAGQAIGLTAAEAAVYGVDYADMLPEDEDPQEVGQDDE</sequence>
<dbReference type="Proteomes" id="UP001597560">
    <property type="component" value="Unassembled WGS sequence"/>
</dbReference>
<proteinExistence type="predicted"/>